<reference evidence="3 4" key="1">
    <citation type="submission" date="2016-06" db="EMBL/GenBank/DDBJ databases">
        <title>Evolution of pathogenesis and genome organization in the Tremellales.</title>
        <authorList>
            <person name="Cuomo C."/>
            <person name="Litvintseva A."/>
            <person name="Heitman J."/>
            <person name="Chen Y."/>
            <person name="Sun S."/>
            <person name="Springer D."/>
            <person name="Dromer F."/>
            <person name="Young S."/>
            <person name="Zeng Q."/>
            <person name="Chapman S."/>
            <person name="Gujja S."/>
            <person name="Saif S."/>
            <person name="Birren B."/>
        </authorList>
    </citation>
    <scope>NUCLEOTIDE SEQUENCE [LARGE SCALE GENOMIC DNA]</scope>
    <source>
        <strain evidence="3 4">ATCC 28783</strain>
    </source>
</reference>
<name>A0A4V1M3B9_TREME</name>
<sequence length="253" mass="30013">MTDHQAILDEEFEVLESIFPPEEIQRKNERCMAILVTPDESSSSHSLSIYITVNYPPEYPDVIPIFSLEPEDGIPLDTEEEEKLLGILKQVAEESVGMAMTFTLVSAIKESLMELIHERIRREKEEDDRRAREYEEVEAKKTRGTPLTRETFEQWRKGYMSELKIKREKEEEERVRGLPPKEREEWKRRKERPTGKTLFEVGGAMEDIKLYEEESNEVDLTQYTREERERQRLEEEEEEEKRRDGLVRGDESD</sequence>
<dbReference type="CDD" id="cd23823">
    <property type="entry name" value="RWD_GCN2"/>
    <property type="match status" value="1"/>
</dbReference>
<dbReference type="Proteomes" id="UP000289152">
    <property type="component" value="Unassembled WGS sequence"/>
</dbReference>
<dbReference type="AlphaFoldDB" id="A0A4V1M3B9"/>
<dbReference type="PANTHER" id="PTHR12292">
    <property type="entry name" value="RWD DOMAIN-CONTAINING PROTEIN"/>
    <property type="match status" value="1"/>
</dbReference>
<keyword evidence="4" id="KW-1185">Reference proteome</keyword>
<evidence type="ECO:0000313" key="4">
    <source>
        <dbReference type="Proteomes" id="UP000289152"/>
    </source>
</evidence>
<evidence type="ECO:0000259" key="2">
    <source>
        <dbReference type="PROSITE" id="PS50908"/>
    </source>
</evidence>
<comment type="caution">
    <text evidence="3">The sequence shown here is derived from an EMBL/GenBank/DDBJ whole genome shotgun (WGS) entry which is preliminary data.</text>
</comment>
<feature type="compositionally biased region" description="Basic and acidic residues" evidence="1">
    <location>
        <begin position="240"/>
        <end position="253"/>
    </location>
</feature>
<accession>A0A4V1M3B9</accession>
<dbReference type="InterPro" id="IPR016135">
    <property type="entry name" value="UBQ-conjugating_enzyme/RWD"/>
</dbReference>
<evidence type="ECO:0000256" key="1">
    <source>
        <dbReference type="SAM" id="MobiDB-lite"/>
    </source>
</evidence>
<dbReference type="InParanoid" id="A0A4V1M3B9"/>
<dbReference type="STRING" id="5217.A0A4V1M3B9"/>
<dbReference type="FunCoup" id="A0A4V1M3B9">
    <property type="interactions" value="210"/>
</dbReference>
<dbReference type="InterPro" id="IPR040213">
    <property type="entry name" value="GIR2-like"/>
</dbReference>
<feature type="region of interest" description="Disordered" evidence="1">
    <location>
        <begin position="168"/>
        <end position="253"/>
    </location>
</feature>
<feature type="compositionally biased region" description="Basic and acidic residues" evidence="1">
    <location>
        <begin position="224"/>
        <end position="233"/>
    </location>
</feature>
<dbReference type="VEuPathDB" id="FungiDB:TREMEDRAFT_63666"/>
<dbReference type="OrthoDB" id="277175at2759"/>
<organism evidence="3 4">
    <name type="scientific">Tremella mesenterica</name>
    <name type="common">Jelly fungus</name>
    <dbReference type="NCBI Taxonomy" id="5217"/>
    <lineage>
        <taxon>Eukaryota</taxon>
        <taxon>Fungi</taxon>
        <taxon>Dikarya</taxon>
        <taxon>Basidiomycota</taxon>
        <taxon>Agaricomycotina</taxon>
        <taxon>Tremellomycetes</taxon>
        <taxon>Tremellales</taxon>
        <taxon>Tremellaceae</taxon>
        <taxon>Tremella</taxon>
    </lineage>
</organism>
<protein>
    <recommendedName>
        <fullName evidence="2">RWD domain-containing protein</fullName>
    </recommendedName>
</protein>
<dbReference type="Gene3D" id="3.10.110.10">
    <property type="entry name" value="Ubiquitin Conjugating Enzyme"/>
    <property type="match status" value="1"/>
</dbReference>
<dbReference type="PROSITE" id="PS50908">
    <property type="entry name" value="RWD"/>
    <property type="match status" value="1"/>
</dbReference>
<proteinExistence type="predicted"/>
<feature type="domain" description="RWD" evidence="2">
    <location>
        <begin position="10"/>
        <end position="115"/>
    </location>
</feature>
<dbReference type="SMART" id="SM00591">
    <property type="entry name" value="RWD"/>
    <property type="match status" value="1"/>
</dbReference>
<evidence type="ECO:0000313" key="3">
    <source>
        <dbReference type="EMBL" id="RXK36330.1"/>
    </source>
</evidence>
<dbReference type="Pfam" id="PF05773">
    <property type="entry name" value="RWD"/>
    <property type="match status" value="1"/>
</dbReference>
<feature type="compositionally biased region" description="Basic and acidic residues" evidence="1">
    <location>
        <begin position="168"/>
        <end position="194"/>
    </location>
</feature>
<gene>
    <name evidence="3" type="ORF">M231_06415</name>
</gene>
<dbReference type="InterPro" id="IPR006575">
    <property type="entry name" value="RWD_dom"/>
</dbReference>
<dbReference type="SUPFAM" id="SSF54495">
    <property type="entry name" value="UBC-like"/>
    <property type="match status" value="1"/>
</dbReference>
<dbReference type="EMBL" id="SDIL01000101">
    <property type="protein sequence ID" value="RXK36330.1"/>
    <property type="molecule type" value="Genomic_DNA"/>
</dbReference>